<dbReference type="RefSeq" id="WP_072837082.1">
    <property type="nucleotide sequence ID" value="NZ_FQUU01000025.1"/>
</dbReference>
<dbReference type="OrthoDB" id="9908727at2"/>
<reference evidence="1 2" key="1">
    <citation type="submission" date="2016-11" db="EMBL/GenBank/DDBJ databases">
        <authorList>
            <person name="Jaros S."/>
            <person name="Januszkiewicz K."/>
            <person name="Wedrychowicz H."/>
        </authorList>
    </citation>
    <scope>NUCLEOTIDE SEQUENCE [LARGE SCALE GENOMIC DNA]</scope>
    <source>
        <strain evidence="1 2">DSM 18119</strain>
    </source>
</reference>
<keyword evidence="2" id="KW-1185">Reference proteome</keyword>
<protein>
    <submittedName>
        <fullName evidence="1">Uncharacterized protein</fullName>
    </submittedName>
</protein>
<evidence type="ECO:0000313" key="1">
    <source>
        <dbReference type="EMBL" id="SHF95937.1"/>
    </source>
</evidence>
<dbReference type="AlphaFoldDB" id="A0A1M5FWK4"/>
<accession>A0A1M5FWK4</accession>
<name>A0A1M5FWK4_9BACT</name>
<sequence length="149" mass="16991">MPRQTFLSRESFVDATEKQTRETLSSIPAYVSHIVLVSENPVIESYRFTYDKADKKLQYIIDVRILPLNDQYTRISLHASHTNGHAFYEDADMGFALHDFESAIHAALKGDLAYYKPAGQKVQDQPSFLVKWAAILFPSLNPSLKKRLS</sequence>
<proteinExistence type="predicted"/>
<organism evidence="1 2">
    <name type="scientific">Flavisolibacter ginsengisoli DSM 18119</name>
    <dbReference type="NCBI Taxonomy" id="1121884"/>
    <lineage>
        <taxon>Bacteria</taxon>
        <taxon>Pseudomonadati</taxon>
        <taxon>Bacteroidota</taxon>
        <taxon>Chitinophagia</taxon>
        <taxon>Chitinophagales</taxon>
        <taxon>Chitinophagaceae</taxon>
        <taxon>Flavisolibacter</taxon>
    </lineage>
</organism>
<dbReference type="Proteomes" id="UP000184048">
    <property type="component" value="Unassembled WGS sequence"/>
</dbReference>
<dbReference type="EMBL" id="FQUU01000025">
    <property type="protein sequence ID" value="SHF95937.1"/>
    <property type="molecule type" value="Genomic_DNA"/>
</dbReference>
<evidence type="ECO:0000313" key="2">
    <source>
        <dbReference type="Proteomes" id="UP000184048"/>
    </source>
</evidence>
<gene>
    <name evidence="1" type="ORF">SAMN02745131_03971</name>
</gene>